<evidence type="ECO:0000256" key="2">
    <source>
        <dbReference type="ARBA" id="ARBA00022691"/>
    </source>
</evidence>
<dbReference type="InterPro" id="IPR051198">
    <property type="entry name" value="BchE-like"/>
</dbReference>
<evidence type="ECO:0000313" key="8">
    <source>
        <dbReference type="EMBL" id="TCS80996.1"/>
    </source>
</evidence>
<gene>
    <name evidence="8" type="ORF">EDC37_103166</name>
</gene>
<accession>A0A4R3KCN9</accession>
<dbReference type="GO" id="GO:0003824">
    <property type="term" value="F:catalytic activity"/>
    <property type="evidence" value="ECO:0007669"/>
    <property type="project" value="InterPro"/>
</dbReference>
<evidence type="ECO:0000256" key="1">
    <source>
        <dbReference type="ARBA" id="ARBA00001966"/>
    </source>
</evidence>
<evidence type="ECO:0000256" key="3">
    <source>
        <dbReference type="ARBA" id="ARBA00022723"/>
    </source>
</evidence>
<evidence type="ECO:0000256" key="4">
    <source>
        <dbReference type="ARBA" id="ARBA00023004"/>
    </source>
</evidence>
<dbReference type="Pfam" id="PF02310">
    <property type="entry name" value="B12-binding"/>
    <property type="match status" value="1"/>
</dbReference>
<dbReference type="GO" id="GO:0046872">
    <property type="term" value="F:metal ion binding"/>
    <property type="evidence" value="ECO:0007669"/>
    <property type="project" value="UniProtKB-KW"/>
</dbReference>
<dbReference type="SFLD" id="SFLDG01082">
    <property type="entry name" value="B12-binding_domain_containing"/>
    <property type="match status" value="1"/>
</dbReference>
<dbReference type="Pfam" id="PF04055">
    <property type="entry name" value="Radical_SAM"/>
    <property type="match status" value="1"/>
</dbReference>
<feature type="domain" description="Radical SAM core" evidence="7">
    <location>
        <begin position="172"/>
        <end position="405"/>
    </location>
</feature>
<dbReference type="InterPro" id="IPR025288">
    <property type="entry name" value="DUF4080"/>
</dbReference>
<organism evidence="8 9">
    <name type="scientific">Pectinatus cerevisiiphilus</name>
    <dbReference type="NCBI Taxonomy" id="86956"/>
    <lineage>
        <taxon>Bacteria</taxon>
        <taxon>Bacillati</taxon>
        <taxon>Bacillota</taxon>
        <taxon>Negativicutes</taxon>
        <taxon>Selenomonadales</taxon>
        <taxon>Selenomonadaceae</taxon>
        <taxon>Pectinatus</taxon>
    </lineage>
</organism>
<dbReference type="PANTHER" id="PTHR43409">
    <property type="entry name" value="ANAEROBIC MAGNESIUM-PROTOPORPHYRIN IX MONOMETHYL ESTER CYCLASE-RELATED"/>
    <property type="match status" value="1"/>
</dbReference>
<evidence type="ECO:0000259" key="6">
    <source>
        <dbReference type="PROSITE" id="PS51332"/>
    </source>
</evidence>
<evidence type="ECO:0000256" key="5">
    <source>
        <dbReference type="ARBA" id="ARBA00023014"/>
    </source>
</evidence>
<dbReference type="InterPro" id="IPR006638">
    <property type="entry name" value="Elp3/MiaA/NifB-like_rSAM"/>
</dbReference>
<dbReference type="SUPFAM" id="SSF52242">
    <property type="entry name" value="Cobalamin (vitamin B12)-binding domain"/>
    <property type="match status" value="1"/>
</dbReference>
<dbReference type="SUPFAM" id="SSF102114">
    <property type="entry name" value="Radical SAM enzymes"/>
    <property type="match status" value="1"/>
</dbReference>
<sequence length="579" mass="67407">MKLLLTAINAKYIHSSLSIRYLKKYNETLPLNIELCEFTINNHLLAIADQIFDKRPDILGIDCYIWNIELVKELLPLIKKMMPNLIIVCGGPEISYGTKKMMEQIPEIDYVIRGEGEQTLCTLLQSLITKKSLAAIPGIAQRINGKIEESIPVVFPDLDKLPFPYTDADIEALDNRILYYESSRGCPFSCKYCLSCATIGVRYRSLAKVLAELAFFVRHNVRQVKFVDRTFNADKKHFIPILQFIQKQKCRTNFHFEITIDYIDQEVLELLQKMPPGRVQLEIGIQSTNQKTLQHISRNNNWLKISSNIRAILAFGNIHVHTDLIIGLPYEDMVSLQKSFNDMYALYPDMLQVGFLKLLKGSAMEQLVDEHHYSFMDTAPYQVLANAYLSAGEMRNLRTFVDVFDFYYNSGRFRNTLKYLVTCFKEDAFTFFYQLSVFWHKKDLDKAAHSPKSLYQYLDSFTSILSSNEKKVLLNLMKFDALCSDHGRFRAEFLNWSEREYNKEIENFWKNSTVVKKYIPDFVFTSRRAIRDKYHIEYFSINIPAFINEQSIKDDNCILLFVYAEESVKTILMDKGDLI</sequence>
<dbReference type="Pfam" id="PF13311">
    <property type="entry name" value="DUF4080"/>
    <property type="match status" value="1"/>
</dbReference>
<keyword evidence="5" id="KW-0411">Iron-sulfur</keyword>
<dbReference type="RefSeq" id="WP_132547758.1">
    <property type="nucleotide sequence ID" value="NZ_SMAA01000003.1"/>
</dbReference>
<reference evidence="8 9" key="1">
    <citation type="submission" date="2019-03" db="EMBL/GenBank/DDBJ databases">
        <title>Genomic Encyclopedia of Type Strains, Phase IV (KMG-IV): sequencing the most valuable type-strain genomes for metagenomic binning, comparative biology and taxonomic classification.</title>
        <authorList>
            <person name="Goeker M."/>
        </authorList>
    </citation>
    <scope>NUCLEOTIDE SEQUENCE [LARGE SCALE GENOMIC DNA]</scope>
    <source>
        <strain evidence="8 9">DSM 20467</strain>
    </source>
</reference>
<feature type="domain" description="B12-binding" evidence="6">
    <location>
        <begin position="1"/>
        <end position="134"/>
    </location>
</feature>
<dbReference type="PANTHER" id="PTHR43409:SF16">
    <property type="entry name" value="SLR0320 PROTEIN"/>
    <property type="match status" value="1"/>
</dbReference>
<comment type="cofactor">
    <cofactor evidence="1">
        <name>[4Fe-4S] cluster</name>
        <dbReference type="ChEBI" id="CHEBI:49883"/>
    </cofactor>
</comment>
<dbReference type="InterPro" id="IPR034466">
    <property type="entry name" value="Methyltransferase_Class_B"/>
</dbReference>
<dbReference type="InterPro" id="IPR007197">
    <property type="entry name" value="rSAM"/>
</dbReference>
<dbReference type="OrthoDB" id="9801424at2"/>
<dbReference type="GO" id="GO:0031419">
    <property type="term" value="F:cobalamin binding"/>
    <property type="evidence" value="ECO:0007669"/>
    <property type="project" value="InterPro"/>
</dbReference>
<evidence type="ECO:0000313" key="9">
    <source>
        <dbReference type="Proteomes" id="UP000295188"/>
    </source>
</evidence>
<evidence type="ECO:0000259" key="7">
    <source>
        <dbReference type="PROSITE" id="PS51918"/>
    </source>
</evidence>
<dbReference type="InterPro" id="IPR023404">
    <property type="entry name" value="rSAM_horseshoe"/>
</dbReference>
<dbReference type="CDD" id="cd01335">
    <property type="entry name" value="Radical_SAM"/>
    <property type="match status" value="1"/>
</dbReference>
<keyword evidence="2" id="KW-0949">S-adenosyl-L-methionine</keyword>
<dbReference type="SMART" id="SM00729">
    <property type="entry name" value="Elp3"/>
    <property type="match status" value="1"/>
</dbReference>
<dbReference type="SFLD" id="SFLDS00029">
    <property type="entry name" value="Radical_SAM"/>
    <property type="match status" value="1"/>
</dbReference>
<dbReference type="GO" id="GO:0005829">
    <property type="term" value="C:cytosol"/>
    <property type="evidence" value="ECO:0007669"/>
    <property type="project" value="TreeGrafter"/>
</dbReference>
<proteinExistence type="predicted"/>
<dbReference type="InterPro" id="IPR036724">
    <property type="entry name" value="Cobalamin-bd_sf"/>
</dbReference>
<dbReference type="InterPro" id="IPR006158">
    <property type="entry name" value="Cobalamin-bd"/>
</dbReference>
<dbReference type="Proteomes" id="UP000295188">
    <property type="component" value="Unassembled WGS sequence"/>
</dbReference>
<protein>
    <submittedName>
        <fullName evidence="8">Radical SAM superfamily enzyme YgiQ (UPF0313 family)</fullName>
    </submittedName>
</protein>
<keyword evidence="4" id="KW-0408">Iron</keyword>
<dbReference type="PROSITE" id="PS51332">
    <property type="entry name" value="B12_BINDING"/>
    <property type="match status" value="1"/>
</dbReference>
<dbReference type="Gene3D" id="3.40.50.280">
    <property type="entry name" value="Cobalamin-binding domain"/>
    <property type="match status" value="1"/>
</dbReference>
<dbReference type="Gene3D" id="3.80.30.20">
    <property type="entry name" value="tm_1862 like domain"/>
    <property type="match status" value="1"/>
</dbReference>
<comment type="caution">
    <text evidence="8">The sequence shown here is derived from an EMBL/GenBank/DDBJ whole genome shotgun (WGS) entry which is preliminary data.</text>
</comment>
<keyword evidence="3" id="KW-0479">Metal-binding</keyword>
<dbReference type="AlphaFoldDB" id="A0A4R3KCN9"/>
<dbReference type="GO" id="GO:0051539">
    <property type="term" value="F:4 iron, 4 sulfur cluster binding"/>
    <property type="evidence" value="ECO:0007669"/>
    <property type="project" value="UniProtKB-KW"/>
</dbReference>
<dbReference type="InterPro" id="IPR058240">
    <property type="entry name" value="rSAM_sf"/>
</dbReference>
<dbReference type="CDD" id="cd02068">
    <property type="entry name" value="radical_SAM_B12_BD"/>
    <property type="match status" value="1"/>
</dbReference>
<dbReference type="SFLD" id="SFLDG01123">
    <property type="entry name" value="methyltransferase_(Class_B)"/>
    <property type="match status" value="1"/>
</dbReference>
<dbReference type="EMBL" id="SMAA01000003">
    <property type="protein sequence ID" value="TCS80996.1"/>
    <property type="molecule type" value="Genomic_DNA"/>
</dbReference>
<name>A0A4R3KCN9_9FIRM</name>
<dbReference type="PROSITE" id="PS51918">
    <property type="entry name" value="RADICAL_SAM"/>
    <property type="match status" value="1"/>
</dbReference>
<keyword evidence="9" id="KW-1185">Reference proteome</keyword>